<comment type="caution">
    <text evidence="1">The sequence shown here is derived from an EMBL/GenBank/DDBJ whole genome shotgun (WGS) entry which is preliminary data.</text>
</comment>
<protein>
    <submittedName>
        <fullName evidence="1">Uncharacterized protein</fullName>
    </submittedName>
</protein>
<proteinExistence type="predicted"/>
<evidence type="ECO:0000313" key="2">
    <source>
        <dbReference type="Proteomes" id="UP000654304"/>
    </source>
</evidence>
<gene>
    <name evidence="1" type="ORF">H8K43_01930</name>
</gene>
<dbReference type="Proteomes" id="UP000654304">
    <property type="component" value="Unassembled WGS sequence"/>
</dbReference>
<keyword evidence="2" id="KW-1185">Reference proteome</keyword>
<accession>A0ABR7A0H6</accession>
<organism evidence="1 2">
    <name type="scientific">Undibacterium curvum</name>
    <dbReference type="NCBI Taxonomy" id="2762294"/>
    <lineage>
        <taxon>Bacteria</taxon>
        <taxon>Pseudomonadati</taxon>
        <taxon>Pseudomonadota</taxon>
        <taxon>Betaproteobacteria</taxon>
        <taxon>Burkholderiales</taxon>
        <taxon>Oxalobacteraceae</taxon>
        <taxon>Undibacterium</taxon>
    </lineage>
</organism>
<reference evidence="1 2" key="1">
    <citation type="submission" date="2020-08" db="EMBL/GenBank/DDBJ databases">
        <title>Novel species isolated from subtropical streams in China.</title>
        <authorList>
            <person name="Lu H."/>
        </authorList>
    </citation>
    <scope>NUCLEOTIDE SEQUENCE [LARGE SCALE GENOMIC DNA]</scope>
    <source>
        <strain evidence="1 2">CY22W</strain>
    </source>
</reference>
<sequence length="164" mass="18606">MIETLEPYSRQMAEDLLSVYPDWDHLLTVVTEDGFNFFRVEVPPLPGAKIGPLGITSLYSEEITIYFDSYHCHYASILPSIDEPVGAIPLIQQLLNEELVVVSYLCSGDSIIKDGVFSRMLVPVAGIPSENYEYYYANALRIRSWKGTYDNEFPAPYVSSKPRR</sequence>
<dbReference type="RefSeq" id="WP_186902292.1">
    <property type="nucleotide sequence ID" value="NZ_JACOGD010000001.1"/>
</dbReference>
<dbReference type="EMBL" id="JACOGD010000001">
    <property type="protein sequence ID" value="MBC3930416.1"/>
    <property type="molecule type" value="Genomic_DNA"/>
</dbReference>
<evidence type="ECO:0000313" key="1">
    <source>
        <dbReference type="EMBL" id="MBC3930416.1"/>
    </source>
</evidence>
<name>A0ABR7A0H6_9BURK</name>